<evidence type="ECO:0000313" key="4">
    <source>
        <dbReference type="EMBL" id="MBD1365738.1"/>
    </source>
</evidence>
<comment type="caution">
    <text evidence="4">The sequence shown here is derived from an EMBL/GenBank/DDBJ whole genome shotgun (WGS) entry which is preliminary data.</text>
</comment>
<dbReference type="InterPro" id="IPR011006">
    <property type="entry name" value="CheY-like_superfamily"/>
</dbReference>
<evidence type="ECO:0000256" key="2">
    <source>
        <dbReference type="PROSITE-ProRule" id="PRU00169"/>
    </source>
</evidence>
<evidence type="ECO:0000256" key="1">
    <source>
        <dbReference type="ARBA" id="ARBA00022553"/>
    </source>
</evidence>
<evidence type="ECO:0000313" key="5">
    <source>
        <dbReference type="Proteomes" id="UP000606600"/>
    </source>
</evidence>
<dbReference type="SMART" id="SM00448">
    <property type="entry name" value="REC"/>
    <property type="match status" value="1"/>
</dbReference>
<dbReference type="SUPFAM" id="SSF52172">
    <property type="entry name" value="CheY-like"/>
    <property type="match status" value="1"/>
</dbReference>
<evidence type="ECO:0000259" key="3">
    <source>
        <dbReference type="PROSITE" id="PS50110"/>
    </source>
</evidence>
<dbReference type="InterPro" id="IPR050595">
    <property type="entry name" value="Bact_response_regulator"/>
</dbReference>
<dbReference type="EMBL" id="JACWMY010000009">
    <property type="protein sequence ID" value="MBD1365738.1"/>
    <property type="molecule type" value="Genomic_DNA"/>
</dbReference>
<dbReference type="Pfam" id="PF00072">
    <property type="entry name" value="Response_reg"/>
    <property type="match status" value="1"/>
</dbReference>
<feature type="domain" description="Response regulatory" evidence="3">
    <location>
        <begin position="9"/>
        <end position="123"/>
    </location>
</feature>
<dbReference type="RefSeq" id="WP_191190393.1">
    <property type="nucleotide sequence ID" value="NZ_JACWMY010000009.1"/>
</dbReference>
<dbReference type="PANTHER" id="PTHR44591:SF3">
    <property type="entry name" value="RESPONSE REGULATORY DOMAIN-CONTAINING PROTEIN"/>
    <property type="match status" value="1"/>
</dbReference>
<organism evidence="4 5">
    <name type="scientific">Mucilaginibacter pankratovii</name>
    <dbReference type="NCBI Taxonomy" id="2772110"/>
    <lineage>
        <taxon>Bacteria</taxon>
        <taxon>Pseudomonadati</taxon>
        <taxon>Bacteroidota</taxon>
        <taxon>Sphingobacteriia</taxon>
        <taxon>Sphingobacteriales</taxon>
        <taxon>Sphingobacteriaceae</taxon>
        <taxon>Mucilaginibacter</taxon>
    </lineage>
</organism>
<dbReference type="PROSITE" id="PS50110">
    <property type="entry name" value="RESPONSE_REGULATORY"/>
    <property type="match status" value="1"/>
</dbReference>
<gene>
    <name evidence="4" type="ORF">IDJ77_18120</name>
</gene>
<dbReference type="Proteomes" id="UP000606600">
    <property type="component" value="Unassembled WGS sequence"/>
</dbReference>
<keyword evidence="5" id="KW-1185">Reference proteome</keyword>
<proteinExistence type="predicted"/>
<accession>A0ABR7WTU9</accession>
<dbReference type="Gene3D" id="3.40.50.2300">
    <property type="match status" value="1"/>
</dbReference>
<dbReference type="PANTHER" id="PTHR44591">
    <property type="entry name" value="STRESS RESPONSE REGULATOR PROTEIN 1"/>
    <property type="match status" value="1"/>
</dbReference>
<feature type="modified residue" description="4-aspartylphosphate" evidence="2">
    <location>
        <position position="58"/>
    </location>
</feature>
<dbReference type="InterPro" id="IPR001789">
    <property type="entry name" value="Sig_transdc_resp-reg_receiver"/>
</dbReference>
<sequence>MRAFEDKKHILVLDKDNRILSVVDDLMHLGNFEVHITYDPNAVYDSAKALKPDLVILDYLLLNNECQEICRDFKEDTELHGVPIIVVTTYKSKKILAEAYKCEALFVKPLDISLFASRMDYLMAS</sequence>
<protein>
    <submittedName>
        <fullName evidence="4">Response regulator</fullName>
    </submittedName>
</protein>
<name>A0ABR7WTU9_9SPHI</name>
<reference evidence="4 5" key="1">
    <citation type="submission" date="2020-09" db="EMBL/GenBank/DDBJ databases">
        <title>Novel species of Mucilaginibacter isolated from a glacier on the Tibetan Plateau.</title>
        <authorList>
            <person name="Liu Q."/>
            <person name="Xin Y.-H."/>
        </authorList>
    </citation>
    <scope>NUCLEOTIDE SEQUENCE [LARGE SCALE GENOMIC DNA]</scope>
    <source>
        <strain evidence="4 5">ZT4R22</strain>
    </source>
</reference>
<keyword evidence="1 2" id="KW-0597">Phosphoprotein</keyword>